<keyword evidence="2" id="KW-1185">Reference proteome</keyword>
<evidence type="ECO:0000313" key="2">
    <source>
        <dbReference type="Proteomes" id="UP000789920"/>
    </source>
</evidence>
<feature type="non-terminal residue" evidence="1">
    <location>
        <position position="1"/>
    </location>
</feature>
<name>A0ACA9NRC6_9GLOM</name>
<protein>
    <submittedName>
        <fullName evidence="1">35516_t:CDS:1</fullName>
    </submittedName>
</protein>
<dbReference type="Proteomes" id="UP000789920">
    <property type="component" value="Unassembled WGS sequence"/>
</dbReference>
<organism evidence="1 2">
    <name type="scientific">Racocetra persica</name>
    <dbReference type="NCBI Taxonomy" id="160502"/>
    <lineage>
        <taxon>Eukaryota</taxon>
        <taxon>Fungi</taxon>
        <taxon>Fungi incertae sedis</taxon>
        <taxon>Mucoromycota</taxon>
        <taxon>Glomeromycotina</taxon>
        <taxon>Glomeromycetes</taxon>
        <taxon>Diversisporales</taxon>
        <taxon>Gigasporaceae</taxon>
        <taxon>Racocetra</taxon>
    </lineage>
</organism>
<comment type="caution">
    <text evidence="1">The sequence shown here is derived from an EMBL/GenBank/DDBJ whole genome shotgun (WGS) entry which is preliminary data.</text>
</comment>
<accession>A0ACA9NRC6</accession>
<proteinExistence type="predicted"/>
<evidence type="ECO:0000313" key="1">
    <source>
        <dbReference type="EMBL" id="CAG8665863.1"/>
    </source>
</evidence>
<reference evidence="1" key="1">
    <citation type="submission" date="2021-06" db="EMBL/GenBank/DDBJ databases">
        <authorList>
            <person name="Kallberg Y."/>
            <person name="Tangrot J."/>
            <person name="Rosling A."/>
        </authorList>
    </citation>
    <scope>NUCLEOTIDE SEQUENCE</scope>
    <source>
        <strain evidence="1">MA461A</strain>
    </source>
</reference>
<sequence>RTPNTCVGNTNQNIGTINSYYTTHRKYQNSNSKEISKEKCQDTRDRNIAIAIV</sequence>
<gene>
    <name evidence="1" type="ORF">RPERSI_LOCUS8466</name>
</gene>
<dbReference type="EMBL" id="CAJVQC010015322">
    <property type="protein sequence ID" value="CAG8665863.1"/>
    <property type="molecule type" value="Genomic_DNA"/>
</dbReference>